<dbReference type="Proteomes" id="UP000245697">
    <property type="component" value="Unassembled WGS sequence"/>
</dbReference>
<organism evidence="2 3">
    <name type="scientific">Actinoplanes xinjiangensis</name>
    <dbReference type="NCBI Taxonomy" id="512350"/>
    <lineage>
        <taxon>Bacteria</taxon>
        <taxon>Bacillati</taxon>
        <taxon>Actinomycetota</taxon>
        <taxon>Actinomycetes</taxon>
        <taxon>Micromonosporales</taxon>
        <taxon>Micromonosporaceae</taxon>
        <taxon>Actinoplanes</taxon>
    </lineage>
</organism>
<evidence type="ECO:0000313" key="3">
    <source>
        <dbReference type="Proteomes" id="UP000245697"/>
    </source>
</evidence>
<evidence type="ECO:0000256" key="1">
    <source>
        <dbReference type="SAM" id="Phobius"/>
    </source>
</evidence>
<comment type="caution">
    <text evidence="2">The sequence shown here is derived from an EMBL/GenBank/DDBJ whole genome shotgun (WGS) entry which is preliminary data.</text>
</comment>
<keyword evidence="3" id="KW-1185">Reference proteome</keyword>
<feature type="transmembrane region" description="Helical" evidence="1">
    <location>
        <begin position="71"/>
        <end position="90"/>
    </location>
</feature>
<name>A0A316FAN8_9ACTN</name>
<dbReference type="EMBL" id="QGGR01000013">
    <property type="protein sequence ID" value="PWK43400.1"/>
    <property type="molecule type" value="Genomic_DNA"/>
</dbReference>
<reference evidence="2 3" key="1">
    <citation type="submission" date="2018-05" db="EMBL/GenBank/DDBJ databases">
        <title>Genomic Encyclopedia of Archaeal and Bacterial Type Strains, Phase II (KMG-II): from individual species to whole genera.</title>
        <authorList>
            <person name="Goeker M."/>
        </authorList>
    </citation>
    <scope>NUCLEOTIDE SEQUENCE [LARGE SCALE GENOMIC DNA]</scope>
    <source>
        <strain evidence="2 3">DSM 45184</strain>
    </source>
</reference>
<gene>
    <name evidence="2" type="ORF">BC793_11382</name>
</gene>
<keyword evidence="1" id="KW-0812">Transmembrane</keyword>
<dbReference type="AlphaFoldDB" id="A0A316FAN8"/>
<accession>A0A316FAN8</accession>
<proteinExistence type="predicted"/>
<evidence type="ECO:0000313" key="2">
    <source>
        <dbReference type="EMBL" id="PWK43400.1"/>
    </source>
</evidence>
<protein>
    <submittedName>
        <fullName evidence="2">Uncharacterized protein</fullName>
    </submittedName>
</protein>
<keyword evidence="1" id="KW-1133">Transmembrane helix</keyword>
<sequence length="99" mass="10683">MNVLALAAAAFLIGGGVWALVTETPIVMKGSRADWRTQQEAISFCFTFGGAILTGALVDIARTAGWIDRGLALWLLGLPVTLLLVAFIAFRPRRRLPTQ</sequence>
<keyword evidence="1" id="KW-0472">Membrane</keyword>